<gene>
    <name evidence="11" type="primary">dmsB_1</name>
    <name evidence="11" type="ORF">NCTC7102_01694</name>
</gene>
<keyword evidence="8" id="KW-0408">Iron</keyword>
<keyword evidence="4" id="KW-0004">4Fe-4S</keyword>
<dbReference type="Proteomes" id="UP000281393">
    <property type="component" value="Chromosome"/>
</dbReference>
<dbReference type="Pfam" id="PF13247">
    <property type="entry name" value="Fer4_11"/>
    <property type="match status" value="1"/>
</dbReference>
<evidence type="ECO:0000256" key="5">
    <source>
        <dbReference type="ARBA" id="ARBA00022723"/>
    </source>
</evidence>
<dbReference type="InterPro" id="IPR050954">
    <property type="entry name" value="ET_IronSulfur_Cluster-Binding"/>
</dbReference>
<evidence type="ECO:0000259" key="10">
    <source>
        <dbReference type="PROSITE" id="PS51379"/>
    </source>
</evidence>
<dbReference type="Gene3D" id="3.30.70.20">
    <property type="match status" value="2"/>
</dbReference>
<sequence length="211" mass="22762">MSQFTHYPPVSDKQLGFFIDSSRCSGCKACQVACKDKNNLEVGRRFRRVYESQGAEVSSPTGQGGVSNNVICLYAFPFPATTVRTLSAPKNCPTTAMHKRPGDGIVRVDTDKCVGCGYCAWSCPYGAPQLNEQTGQMSKCDMCVDLLAKGEPPVCVATCPLEAIKFGPIDELRAKYGSVCDFNGLPDSSITKPNLVVKAHQGAEKEGKRHA</sequence>
<dbReference type="EMBL" id="LR133909">
    <property type="protein sequence ID" value="VDY39607.1"/>
    <property type="molecule type" value="Genomic_DNA"/>
</dbReference>
<keyword evidence="9" id="KW-0411">Iron-sulfur</keyword>
<dbReference type="PROSITE" id="PS00198">
    <property type="entry name" value="4FE4S_FER_1"/>
    <property type="match status" value="1"/>
</dbReference>
<protein>
    <submittedName>
        <fullName evidence="11">Anaerobic dimethyl sulfoxide reductase subunit B</fullName>
    </submittedName>
</protein>
<keyword evidence="3" id="KW-0813">Transport</keyword>
<dbReference type="InterPro" id="IPR017896">
    <property type="entry name" value="4Fe4S_Fe-S-bd"/>
</dbReference>
<feature type="domain" description="4Fe-4S ferredoxin-type" evidence="10">
    <location>
        <begin position="104"/>
        <end position="133"/>
    </location>
</feature>
<evidence type="ECO:0000313" key="11">
    <source>
        <dbReference type="EMBL" id="VDY39607.1"/>
    </source>
</evidence>
<dbReference type="PANTHER" id="PTHR43177">
    <property type="entry name" value="PROTEIN NRFC"/>
    <property type="match status" value="1"/>
</dbReference>
<reference evidence="11 12" key="1">
    <citation type="submission" date="2018-12" db="EMBL/GenBank/DDBJ databases">
        <authorList>
            <consortium name="Pathogen Informatics"/>
        </authorList>
    </citation>
    <scope>NUCLEOTIDE SEQUENCE [LARGE SCALE GENOMIC DNA]</scope>
    <source>
        <strain evidence="11 12">NCTC7102</strain>
    </source>
</reference>
<evidence type="ECO:0000256" key="4">
    <source>
        <dbReference type="ARBA" id="ARBA00022485"/>
    </source>
</evidence>
<proteinExistence type="predicted"/>
<comment type="function">
    <text evidence="2">Electron transfer subunit of the terminal reductase during anaerobic growth on various sulfoxide and N-oxide compounds.</text>
</comment>
<dbReference type="PROSITE" id="PS51379">
    <property type="entry name" value="4FE4S_FER_2"/>
    <property type="match status" value="2"/>
</dbReference>
<evidence type="ECO:0000256" key="8">
    <source>
        <dbReference type="ARBA" id="ARBA00023004"/>
    </source>
</evidence>
<feature type="domain" description="4Fe-4S ferredoxin-type" evidence="10">
    <location>
        <begin position="15"/>
        <end position="45"/>
    </location>
</feature>
<dbReference type="GO" id="GO:0051539">
    <property type="term" value="F:4 iron, 4 sulfur cluster binding"/>
    <property type="evidence" value="ECO:0007669"/>
    <property type="project" value="UniProtKB-KW"/>
</dbReference>
<evidence type="ECO:0000256" key="6">
    <source>
        <dbReference type="ARBA" id="ARBA00022737"/>
    </source>
</evidence>
<dbReference type="SUPFAM" id="SSF54862">
    <property type="entry name" value="4Fe-4S ferredoxins"/>
    <property type="match status" value="1"/>
</dbReference>
<evidence type="ECO:0000313" key="12">
    <source>
        <dbReference type="Proteomes" id="UP000281393"/>
    </source>
</evidence>
<keyword evidence="7" id="KW-0249">Electron transport</keyword>
<comment type="cofactor">
    <cofactor evidence="1">
        <name>[4Fe-4S] cluster</name>
        <dbReference type="ChEBI" id="CHEBI:49883"/>
    </cofactor>
</comment>
<dbReference type="InterPro" id="IPR014297">
    <property type="entry name" value="DMSO_DmsB"/>
</dbReference>
<dbReference type="PANTHER" id="PTHR43177:SF5">
    <property type="entry name" value="ANAEROBIC DIMETHYL SULFOXIDE REDUCTASE CHAIN B-RELATED"/>
    <property type="match status" value="1"/>
</dbReference>
<dbReference type="CDD" id="cd16371">
    <property type="entry name" value="DMSOR_beta_like"/>
    <property type="match status" value="1"/>
</dbReference>
<organism evidence="11 12">
    <name type="scientific">Salmonella enterica subsp. enterica serovar Daytona</name>
    <dbReference type="NCBI Taxonomy" id="1962639"/>
    <lineage>
        <taxon>Bacteria</taxon>
        <taxon>Pseudomonadati</taxon>
        <taxon>Pseudomonadota</taxon>
        <taxon>Gammaproteobacteria</taxon>
        <taxon>Enterobacterales</taxon>
        <taxon>Enterobacteriaceae</taxon>
        <taxon>Salmonella</taxon>
    </lineage>
</organism>
<dbReference type="AlphaFoldDB" id="A0A447JED3"/>
<dbReference type="GO" id="GO:0046872">
    <property type="term" value="F:metal ion binding"/>
    <property type="evidence" value="ECO:0007669"/>
    <property type="project" value="UniProtKB-KW"/>
</dbReference>
<keyword evidence="5" id="KW-0479">Metal-binding</keyword>
<evidence type="ECO:0000256" key="9">
    <source>
        <dbReference type="ARBA" id="ARBA00023014"/>
    </source>
</evidence>
<accession>A0A447JED3</accession>
<name>A0A447JED3_SALET</name>
<evidence type="ECO:0000256" key="7">
    <source>
        <dbReference type="ARBA" id="ARBA00022982"/>
    </source>
</evidence>
<keyword evidence="6" id="KW-0677">Repeat</keyword>
<evidence type="ECO:0000256" key="1">
    <source>
        <dbReference type="ARBA" id="ARBA00001966"/>
    </source>
</evidence>
<evidence type="ECO:0000256" key="3">
    <source>
        <dbReference type="ARBA" id="ARBA00022448"/>
    </source>
</evidence>
<dbReference type="NCBIfam" id="TIGR02951">
    <property type="entry name" value="DMSO_dmsB"/>
    <property type="match status" value="1"/>
</dbReference>
<evidence type="ECO:0000256" key="2">
    <source>
        <dbReference type="ARBA" id="ARBA00003584"/>
    </source>
</evidence>
<dbReference type="InterPro" id="IPR017900">
    <property type="entry name" value="4Fe4S_Fe_S_CS"/>
</dbReference>